<name>A0ABY8CE75_9ARCH</name>
<keyword evidence="2" id="KW-1185">Reference proteome</keyword>
<protein>
    <submittedName>
        <fullName evidence="1">Uncharacterized protein</fullName>
    </submittedName>
</protein>
<gene>
    <name evidence="1" type="ORF">SVXNc_0494</name>
</gene>
<dbReference type="Proteomes" id="UP001218034">
    <property type="component" value="Chromosome"/>
</dbReference>
<evidence type="ECO:0000313" key="2">
    <source>
        <dbReference type="Proteomes" id="UP001218034"/>
    </source>
</evidence>
<reference evidence="1 2" key="1">
    <citation type="submission" date="2022-09" db="EMBL/GenBank/DDBJ databases">
        <title>Xylan utilization by haloarchaea-nanohaloarchaea associations.</title>
        <authorList>
            <person name="Yakimov M."/>
        </authorList>
    </citation>
    <scope>NUCLEOTIDE SEQUENCE [LARGE SCALE GENOMIC DNA]</scope>
    <source>
        <strain evidence="1 2">SVXNc</strain>
    </source>
</reference>
<sequence length="91" mass="10590">MYKMNDQSTEEVGEKVTTVDEKVDSIASTWGKLMENEDFRELEEKEQKMIWELIKIRENDGPKNQTEVAEQYGVTDAHLSQLKEKINKLGL</sequence>
<evidence type="ECO:0000313" key="1">
    <source>
        <dbReference type="EMBL" id="WEL19514.1"/>
    </source>
</evidence>
<organism evidence="1 2">
    <name type="scientific">Candidatus Nanohalococcus occultus</name>
    <dbReference type="NCBI Taxonomy" id="2978047"/>
    <lineage>
        <taxon>Archaea</taxon>
        <taxon>Candidatus Nanohalarchaeota</taxon>
        <taxon>Candidatus Nanohalarchaeota incertae sedis</taxon>
        <taxon>Candidatus Nanohalococcus</taxon>
    </lineage>
</organism>
<dbReference type="EMBL" id="CP104395">
    <property type="protein sequence ID" value="WEL19514.1"/>
    <property type="molecule type" value="Genomic_DNA"/>
</dbReference>
<proteinExistence type="predicted"/>
<accession>A0ABY8CE75</accession>